<keyword evidence="6 11" id="KW-0812">Transmembrane</keyword>
<keyword evidence="8 11" id="KW-1133">Transmembrane helix</keyword>
<sequence>MNPIDDLTKRRQFFRRRFFLMLSFSLVIHLIFLLGILVSSKLQLRKRLPRKAYQVSLVSLPLGVRKNLPQPPAAQKSPAVTPPKKEKEKPKKSIPKPKKNDEPKPVPPAETDVLTAQKNMEDQEKSENFSMGISGDGTQRSGSMSIDAAHFPFLYYLQIVRDKIARNWIPPFGVVVPGESKTLMIYFKIAQNGTLFETEIEESSGNSLLDQSATRAVLVSNPFPPLPFGFTDQELGIHFRFECFR</sequence>
<keyword evidence="3" id="KW-0813">Transport</keyword>
<evidence type="ECO:0000256" key="2">
    <source>
        <dbReference type="ARBA" id="ARBA00006555"/>
    </source>
</evidence>
<comment type="subcellular location">
    <subcellularLocation>
        <location evidence="1">Cell inner membrane</location>
        <topology evidence="1">Single-pass membrane protein</topology>
        <orientation evidence="1">Periplasmic side</orientation>
    </subcellularLocation>
</comment>
<keyword evidence="7" id="KW-0653">Protein transport</keyword>
<feature type="region of interest" description="Disordered" evidence="10">
    <location>
        <begin position="67"/>
        <end position="110"/>
    </location>
</feature>
<comment type="caution">
    <text evidence="13">The sequence shown here is derived from an EMBL/GenBank/DDBJ whole genome shotgun (WGS) entry which is preliminary data.</text>
</comment>
<feature type="transmembrane region" description="Helical" evidence="11">
    <location>
        <begin position="18"/>
        <end position="38"/>
    </location>
</feature>
<keyword evidence="9 11" id="KW-0472">Membrane</keyword>
<protein>
    <submittedName>
        <fullName evidence="13">Energy transducer TonB</fullName>
    </submittedName>
</protein>
<dbReference type="Gene3D" id="3.30.1150.10">
    <property type="match status" value="1"/>
</dbReference>
<evidence type="ECO:0000256" key="10">
    <source>
        <dbReference type="SAM" id="MobiDB-lite"/>
    </source>
</evidence>
<feature type="compositionally biased region" description="Polar residues" evidence="10">
    <location>
        <begin position="128"/>
        <end position="140"/>
    </location>
</feature>
<dbReference type="EMBL" id="JBHPBY010000067">
    <property type="protein sequence ID" value="MFC1849944.1"/>
    <property type="molecule type" value="Genomic_DNA"/>
</dbReference>
<dbReference type="InterPro" id="IPR006260">
    <property type="entry name" value="TonB/TolA_C"/>
</dbReference>
<evidence type="ECO:0000256" key="11">
    <source>
        <dbReference type="SAM" id="Phobius"/>
    </source>
</evidence>
<dbReference type="Pfam" id="PF13103">
    <property type="entry name" value="TonB_2"/>
    <property type="match status" value="1"/>
</dbReference>
<evidence type="ECO:0000313" key="14">
    <source>
        <dbReference type="Proteomes" id="UP001594351"/>
    </source>
</evidence>
<comment type="similarity">
    <text evidence="2">Belongs to the TonB family.</text>
</comment>
<proteinExistence type="inferred from homology"/>
<dbReference type="InterPro" id="IPR037682">
    <property type="entry name" value="TonB_C"/>
</dbReference>
<evidence type="ECO:0000256" key="7">
    <source>
        <dbReference type="ARBA" id="ARBA00022927"/>
    </source>
</evidence>
<dbReference type="Proteomes" id="UP001594351">
    <property type="component" value="Unassembled WGS sequence"/>
</dbReference>
<evidence type="ECO:0000256" key="9">
    <source>
        <dbReference type="ARBA" id="ARBA00023136"/>
    </source>
</evidence>
<evidence type="ECO:0000256" key="8">
    <source>
        <dbReference type="ARBA" id="ARBA00022989"/>
    </source>
</evidence>
<dbReference type="PANTHER" id="PTHR33446:SF2">
    <property type="entry name" value="PROTEIN TONB"/>
    <property type="match status" value="1"/>
</dbReference>
<dbReference type="NCBIfam" id="TIGR01352">
    <property type="entry name" value="tonB_Cterm"/>
    <property type="match status" value="1"/>
</dbReference>
<keyword evidence="5" id="KW-0997">Cell inner membrane</keyword>
<dbReference type="PANTHER" id="PTHR33446">
    <property type="entry name" value="PROTEIN TONB-RELATED"/>
    <property type="match status" value="1"/>
</dbReference>
<dbReference type="SUPFAM" id="SSF74653">
    <property type="entry name" value="TolA/TonB C-terminal domain"/>
    <property type="match status" value="1"/>
</dbReference>
<evidence type="ECO:0000256" key="3">
    <source>
        <dbReference type="ARBA" id="ARBA00022448"/>
    </source>
</evidence>
<dbReference type="PROSITE" id="PS52015">
    <property type="entry name" value="TONB_CTD"/>
    <property type="match status" value="1"/>
</dbReference>
<gene>
    <name evidence="13" type="ORF">ACFL27_07120</name>
</gene>
<name>A0ABV6YUU7_UNCC1</name>
<accession>A0ABV6YUU7</accession>
<evidence type="ECO:0000256" key="1">
    <source>
        <dbReference type="ARBA" id="ARBA00004383"/>
    </source>
</evidence>
<evidence type="ECO:0000256" key="5">
    <source>
        <dbReference type="ARBA" id="ARBA00022519"/>
    </source>
</evidence>
<evidence type="ECO:0000256" key="4">
    <source>
        <dbReference type="ARBA" id="ARBA00022475"/>
    </source>
</evidence>
<keyword evidence="14" id="KW-1185">Reference proteome</keyword>
<evidence type="ECO:0000313" key="13">
    <source>
        <dbReference type="EMBL" id="MFC1849944.1"/>
    </source>
</evidence>
<feature type="domain" description="TonB C-terminal" evidence="12">
    <location>
        <begin position="155"/>
        <end position="245"/>
    </location>
</feature>
<feature type="region of interest" description="Disordered" evidence="10">
    <location>
        <begin position="121"/>
        <end position="140"/>
    </location>
</feature>
<evidence type="ECO:0000259" key="12">
    <source>
        <dbReference type="PROSITE" id="PS52015"/>
    </source>
</evidence>
<reference evidence="13 14" key="1">
    <citation type="submission" date="2024-09" db="EMBL/GenBank/DDBJ databases">
        <title>Laminarin stimulates single cell rates of sulfate reduction while oxygen inhibits transcriptomic activity in coastal marine sediment.</title>
        <authorList>
            <person name="Lindsay M."/>
            <person name="Orcutt B."/>
            <person name="Emerson D."/>
            <person name="Stepanauskas R."/>
            <person name="D'Angelo T."/>
        </authorList>
    </citation>
    <scope>NUCLEOTIDE SEQUENCE [LARGE SCALE GENOMIC DNA]</scope>
    <source>
        <strain evidence="13">SAG AM-311-K15</strain>
    </source>
</reference>
<keyword evidence="4" id="KW-1003">Cell membrane</keyword>
<organism evidence="13 14">
    <name type="scientific">candidate division CSSED10-310 bacterium</name>
    <dbReference type="NCBI Taxonomy" id="2855610"/>
    <lineage>
        <taxon>Bacteria</taxon>
        <taxon>Bacteria division CSSED10-310</taxon>
    </lineage>
</organism>
<evidence type="ECO:0000256" key="6">
    <source>
        <dbReference type="ARBA" id="ARBA00022692"/>
    </source>
</evidence>
<dbReference type="InterPro" id="IPR051045">
    <property type="entry name" value="TonB-dependent_transducer"/>
</dbReference>